<dbReference type="NCBIfam" id="NF001159">
    <property type="entry name" value="PRK00150.1-3"/>
    <property type="match status" value="1"/>
</dbReference>
<dbReference type="Proteomes" id="UP000541033">
    <property type="component" value="Unassembled WGS sequence"/>
</dbReference>
<comment type="function">
    <text evidence="6">Removes the formyl group from the N-terminal Met of newly synthesized proteins. Requires at least a dipeptide for an efficient rate of reaction. N-terminal L-methionine is a prerequisite for activity but the enzyme has broad specificity at other positions.</text>
</comment>
<dbReference type="SUPFAM" id="SSF56420">
    <property type="entry name" value="Peptide deformylase"/>
    <property type="match status" value="1"/>
</dbReference>
<dbReference type="InterPro" id="IPR023635">
    <property type="entry name" value="Peptide_deformylase"/>
</dbReference>
<dbReference type="PIRSF" id="PIRSF004749">
    <property type="entry name" value="Pep_def"/>
    <property type="match status" value="1"/>
</dbReference>
<dbReference type="PANTHER" id="PTHR10458">
    <property type="entry name" value="PEPTIDE DEFORMYLASE"/>
    <property type="match status" value="1"/>
</dbReference>
<gene>
    <name evidence="6" type="primary">def</name>
    <name evidence="7" type="ORF">FHX76_000371</name>
</gene>
<dbReference type="RefSeq" id="WP_167147151.1">
    <property type="nucleotide sequence ID" value="NZ_JAAMOX010000001.1"/>
</dbReference>
<dbReference type="HAMAP" id="MF_00163">
    <property type="entry name" value="Pep_deformylase"/>
    <property type="match status" value="1"/>
</dbReference>
<sequence length="188" mass="21097">MAVLPICISGNPVLHNIAEPVTKFDDDLKQLVEDMYETMDLAPGVGLAAPQVGIGKRIFVWSYDDQDEGPARGVAINPVLWITPPTVEELDDELESEGCLSFPGERFPLRRSERIRLEAVDLDNKPFTIEASGWFARVFQHEYDHLNGLLYVDRLVHPHSRAAHKAQRKNGWGKPDLAWMPGVDNLEG</sequence>
<keyword evidence="5 6" id="KW-0408">Iron</keyword>
<dbReference type="AlphaFoldDB" id="A0A7X5QYU3"/>
<feature type="binding site" evidence="6">
    <location>
        <position position="99"/>
    </location>
    <ligand>
        <name>Fe cation</name>
        <dbReference type="ChEBI" id="CHEBI:24875"/>
    </ligand>
</feature>
<evidence type="ECO:0000256" key="2">
    <source>
        <dbReference type="ARBA" id="ARBA00022723"/>
    </source>
</evidence>
<keyword evidence="3 6" id="KW-0378">Hydrolase</keyword>
<name>A0A7X5QYU3_9MICO</name>
<comment type="caution">
    <text evidence="7">The sequence shown here is derived from an EMBL/GenBank/DDBJ whole genome shotgun (WGS) entry which is preliminary data.</text>
</comment>
<keyword evidence="2 6" id="KW-0479">Metal-binding</keyword>
<comment type="catalytic activity">
    <reaction evidence="6">
        <text>N-terminal N-formyl-L-methionyl-[peptide] + H2O = N-terminal L-methionyl-[peptide] + formate</text>
        <dbReference type="Rhea" id="RHEA:24420"/>
        <dbReference type="Rhea" id="RHEA-COMP:10639"/>
        <dbReference type="Rhea" id="RHEA-COMP:10640"/>
        <dbReference type="ChEBI" id="CHEBI:15377"/>
        <dbReference type="ChEBI" id="CHEBI:15740"/>
        <dbReference type="ChEBI" id="CHEBI:49298"/>
        <dbReference type="ChEBI" id="CHEBI:64731"/>
        <dbReference type="EC" id="3.5.1.88"/>
    </reaction>
</comment>
<proteinExistence type="inferred from homology"/>
<evidence type="ECO:0000256" key="1">
    <source>
        <dbReference type="ARBA" id="ARBA00010759"/>
    </source>
</evidence>
<dbReference type="Gene3D" id="3.90.45.10">
    <property type="entry name" value="Peptide deformylase"/>
    <property type="match status" value="1"/>
</dbReference>
<dbReference type="GO" id="GO:0046872">
    <property type="term" value="F:metal ion binding"/>
    <property type="evidence" value="ECO:0007669"/>
    <property type="project" value="UniProtKB-KW"/>
</dbReference>
<dbReference type="CDD" id="cd00487">
    <property type="entry name" value="Pep_deformylase"/>
    <property type="match status" value="1"/>
</dbReference>
<comment type="cofactor">
    <cofactor evidence="6">
        <name>Fe(2+)</name>
        <dbReference type="ChEBI" id="CHEBI:29033"/>
    </cofactor>
    <text evidence="6">Binds 1 Fe(2+) ion.</text>
</comment>
<dbReference type="GO" id="GO:0006412">
    <property type="term" value="P:translation"/>
    <property type="evidence" value="ECO:0007669"/>
    <property type="project" value="UniProtKB-UniRule"/>
</dbReference>
<feature type="binding site" evidence="6">
    <location>
        <position position="141"/>
    </location>
    <ligand>
        <name>Fe cation</name>
        <dbReference type="ChEBI" id="CHEBI:24875"/>
    </ligand>
</feature>
<dbReference type="EMBL" id="JAAMOX010000001">
    <property type="protein sequence ID" value="NIH52503.1"/>
    <property type="molecule type" value="Genomic_DNA"/>
</dbReference>
<feature type="binding site" evidence="6">
    <location>
        <position position="145"/>
    </location>
    <ligand>
        <name>Fe cation</name>
        <dbReference type="ChEBI" id="CHEBI:24875"/>
    </ligand>
</feature>
<dbReference type="InterPro" id="IPR036821">
    <property type="entry name" value="Peptide_deformylase_sf"/>
</dbReference>
<evidence type="ECO:0000313" key="7">
    <source>
        <dbReference type="EMBL" id="NIH52503.1"/>
    </source>
</evidence>
<evidence type="ECO:0000256" key="4">
    <source>
        <dbReference type="ARBA" id="ARBA00022917"/>
    </source>
</evidence>
<dbReference type="GO" id="GO:0042586">
    <property type="term" value="F:peptide deformylase activity"/>
    <property type="evidence" value="ECO:0007669"/>
    <property type="project" value="UniProtKB-UniRule"/>
</dbReference>
<feature type="active site" evidence="6">
    <location>
        <position position="142"/>
    </location>
</feature>
<comment type="similarity">
    <text evidence="1 6">Belongs to the polypeptide deformylase family.</text>
</comment>
<keyword evidence="4 6" id="KW-0648">Protein biosynthesis</keyword>
<accession>A0A7X5QYU3</accession>
<evidence type="ECO:0000256" key="3">
    <source>
        <dbReference type="ARBA" id="ARBA00022801"/>
    </source>
</evidence>
<evidence type="ECO:0000313" key="8">
    <source>
        <dbReference type="Proteomes" id="UP000541033"/>
    </source>
</evidence>
<dbReference type="Pfam" id="PF01327">
    <property type="entry name" value="Pep_deformylase"/>
    <property type="match status" value="1"/>
</dbReference>
<dbReference type="PANTHER" id="PTHR10458:SF2">
    <property type="entry name" value="PEPTIDE DEFORMYLASE, MITOCHONDRIAL"/>
    <property type="match status" value="1"/>
</dbReference>
<evidence type="ECO:0000256" key="5">
    <source>
        <dbReference type="ARBA" id="ARBA00023004"/>
    </source>
</evidence>
<reference evidence="7 8" key="1">
    <citation type="submission" date="2020-02" db="EMBL/GenBank/DDBJ databases">
        <title>Sequencing the genomes of 1000 actinobacteria strains.</title>
        <authorList>
            <person name="Klenk H.-P."/>
        </authorList>
    </citation>
    <scope>NUCLEOTIDE SEQUENCE [LARGE SCALE GENOMIC DNA]</scope>
    <source>
        <strain evidence="7 8">DSM 27960</strain>
    </source>
</reference>
<protein>
    <recommendedName>
        <fullName evidence="6">Peptide deformylase</fullName>
        <shortName evidence="6">PDF</shortName>
        <ecNumber evidence="6">3.5.1.88</ecNumber>
    </recommendedName>
    <alternativeName>
        <fullName evidence="6">Polypeptide deformylase</fullName>
    </alternativeName>
</protein>
<organism evidence="7 8">
    <name type="scientific">Lysinibacter cavernae</name>
    <dbReference type="NCBI Taxonomy" id="1640652"/>
    <lineage>
        <taxon>Bacteria</taxon>
        <taxon>Bacillati</taxon>
        <taxon>Actinomycetota</taxon>
        <taxon>Actinomycetes</taxon>
        <taxon>Micrococcales</taxon>
        <taxon>Microbacteriaceae</taxon>
        <taxon>Lysinibacter</taxon>
    </lineage>
</organism>
<dbReference type="NCBIfam" id="TIGR00079">
    <property type="entry name" value="pept_deformyl"/>
    <property type="match status" value="1"/>
</dbReference>
<dbReference type="PRINTS" id="PR01576">
    <property type="entry name" value="PDEFORMYLASE"/>
</dbReference>
<keyword evidence="8" id="KW-1185">Reference proteome</keyword>
<evidence type="ECO:0000256" key="6">
    <source>
        <dbReference type="HAMAP-Rule" id="MF_00163"/>
    </source>
</evidence>
<dbReference type="EC" id="3.5.1.88" evidence="6"/>